<dbReference type="EMBL" id="MCGO01000043">
    <property type="protein sequence ID" value="ORY38528.1"/>
    <property type="molecule type" value="Genomic_DNA"/>
</dbReference>
<evidence type="ECO:0000256" key="2">
    <source>
        <dbReference type="ARBA" id="ARBA00022737"/>
    </source>
</evidence>
<gene>
    <name evidence="4" type="ORF">BCR33DRAFT_720580</name>
</gene>
<dbReference type="PROSITE" id="PS50181">
    <property type="entry name" value="FBOX"/>
    <property type="match status" value="1"/>
</dbReference>
<comment type="caution">
    <text evidence="4">The sequence shown here is derived from an EMBL/GenBank/DDBJ whole genome shotgun (WGS) entry which is preliminary data.</text>
</comment>
<proteinExistence type="predicted"/>
<accession>A0A1Y2BUS9</accession>
<dbReference type="InterPro" id="IPR001810">
    <property type="entry name" value="F-box_dom"/>
</dbReference>
<evidence type="ECO:0000256" key="1">
    <source>
        <dbReference type="ARBA" id="ARBA00022614"/>
    </source>
</evidence>
<keyword evidence="2" id="KW-0677">Repeat</keyword>
<dbReference type="PANTHER" id="PTHR46662">
    <property type="entry name" value="DI-GLUCOSE BINDING PROTEIN WITH LEUCINE-RICH REPEAT DOMAIN-CONTAINING PROTEIN"/>
    <property type="match status" value="1"/>
</dbReference>
<evidence type="ECO:0000259" key="3">
    <source>
        <dbReference type="PROSITE" id="PS50181"/>
    </source>
</evidence>
<dbReference type="Gene3D" id="3.80.10.10">
    <property type="entry name" value="Ribonuclease Inhibitor"/>
    <property type="match status" value="1"/>
</dbReference>
<dbReference type="SUPFAM" id="SSF81383">
    <property type="entry name" value="F-box domain"/>
    <property type="match status" value="1"/>
</dbReference>
<dbReference type="InterPro" id="IPR001611">
    <property type="entry name" value="Leu-rich_rpt"/>
</dbReference>
<name>A0A1Y2BUS9_9FUNG</name>
<keyword evidence="5" id="KW-1185">Reference proteome</keyword>
<dbReference type="SUPFAM" id="SSF52058">
    <property type="entry name" value="L domain-like"/>
    <property type="match status" value="1"/>
</dbReference>
<dbReference type="PROSITE" id="PS51450">
    <property type="entry name" value="LRR"/>
    <property type="match status" value="1"/>
</dbReference>
<dbReference type="Pfam" id="PF13855">
    <property type="entry name" value="LRR_8"/>
    <property type="match status" value="1"/>
</dbReference>
<dbReference type="OrthoDB" id="676979at2759"/>
<dbReference type="PANTHER" id="PTHR46662:SF89">
    <property type="entry name" value="MDIS1-INTERACTING RECEPTOR LIKE KINASE 2-LIKE"/>
    <property type="match status" value="1"/>
</dbReference>
<sequence length="366" mass="40900">MQTNLLALPRELLARIFSRIHPHSVARYRLLCHTINAMLSSRSFAVENLSRFISSKHIGKVDLKPRADVYKKSGLVIDADETCVNANCKCEMKVYWFRLPSNHQEVYFAKYLSHPIVITSLEYFWVFLQSHHLPAQLGRLTTLVSLRLISLGLNGPIPMELGELINLKRLNLSYNALSGPVLPEIGSLIMLEELILNHNKFTGNIPLLGNLMMLKNLSLSSNQLTGEIPTELGQLSNLQYLYLSSNRLSGSIPSSFVQLEHLRHLMLQENQLSGSICHLGMITSLDNLMLGQNLLELLDLKYNQLSGLIPEEFGGLCRLAWLFLNNNQLEGSIPASFANLCGNRLTGSLPPGLLSIIEANNGNFTI</sequence>
<dbReference type="Proteomes" id="UP000193642">
    <property type="component" value="Unassembled WGS sequence"/>
</dbReference>
<organism evidence="4 5">
    <name type="scientific">Rhizoclosmatium globosum</name>
    <dbReference type="NCBI Taxonomy" id="329046"/>
    <lineage>
        <taxon>Eukaryota</taxon>
        <taxon>Fungi</taxon>
        <taxon>Fungi incertae sedis</taxon>
        <taxon>Chytridiomycota</taxon>
        <taxon>Chytridiomycota incertae sedis</taxon>
        <taxon>Chytridiomycetes</taxon>
        <taxon>Chytridiales</taxon>
        <taxon>Chytriomycetaceae</taxon>
        <taxon>Rhizoclosmatium</taxon>
    </lineage>
</organism>
<evidence type="ECO:0000313" key="5">
    <source>
        <dbReference type="Proteomes" id="UP000193642"/>
    </source>
</evidence>
<dbReference type="InterPro" id="IPR003591">
    <property type="entry name" value="Leu-rich_rpt_typical-subtyp"/>
</dbReference>
<reference evidence="4 5" key="1">
    <citation type="submission" date="2016-07" db="EMBL/GenBank/DDBJ databases">
        <title>Pervasive Adenine N6-methylation of Active Genes in Fungi.</title>
        <authorList>
            <consortium name="DOE Joint Genome Institute"/>
            <person name="Mondo S.J."/>
            <person name="Dannebaum R.O."/>
            <person name="Kuo R.C."/>
            <person name="Labutti K."/>
            <person name="Haridas S."/>
            <person name="Kuo A."/>
            <person name="Salamov A."/>
            <person name="Ahrendt S.R."/>
            <person name="Lipzen A."/>
            <person name="Sullivan W."/>
            <person name="Andreopoulos W.B."/>
            <person name="Clum A."/>
            <person name="Lindquist E."/>
            <person name="Daum C."/>
            <person name="Ramamoorthy G.K."/>
            <person name="Gryganskyi A."/>
            <person name="Culley D."/>
            <person name="Magnuson J.K."/>
            <person name="James T.Y."/>
            <person name="O'Malley M.A."/>
            <person name="Stajich J.E."/>
            <person name="Spatafora J.W."/>
            <person name="Visel A."/>
            <person name="Grigoriev I.V."/>
        </authorList>
    </citation>
    <scope>NUCLEOTIDE SEQUENCE [LARGE SCALE GENOMIC DNA]</scope>
    <source>
        <strain evidence="4 5">JEL800</strain>
    </source>
</reference>
<evidence type="ECO:0000313" key="4">
    <source>
        <dbReference type="EMBL" id="ORY38528.1"/>
    </source>
</evidence>
<dbReference type="Pfam" id="PF00646">
    <property type="entry name" value="F-box"/>
    <property type="match status" value="1"/>
</dbReference>
<dbReference type="InterPro" id="IPR032675">
    <property type="entry name" value="LRR_dom_sf"/>
</dbReference>
<dbReference type="AlphaFoldDB" id="A0A1Y2BUS9"/>
<feature type="domain" description="F-box" evidence="3">
    <location>
        <begin position="2"/>
        <end position="49"/>
    </location>
</feature>
<dbReference type="Pfam" id="PF00560">
    <property type="entry name" value="LRR_1"/>
    <property type="match status" value="4"/>
</dbReference>
<dbReference type="InterPro" id="IPR036047">
    <property type="entry name" value="F-box-like_dom_sf"/>
</dbReference>
<keyword evidence="1" id="KW-0433">Leucine-rich repeat</keyword>
<protein>
    <submittedName>
        <fullName evidence="4">L domain-like protein</fullName>
    </submittedName>
</protein>
<dbReference type="FunFam" id="3.80.10.10:FF:000383">
    <property type="entry name" value="Leucine-rich repeat receptor protein kinase EMS1"/>
    <property type="match status" value="1"/>
</dbReference>
<dbReference type="SMART" id="SM00369">
    <property type="entry name" value="LRR_TYP"/>
    <property type="match status" value="5"/>
</dbReference>